<feature type="compositionally biased region" description="Low complexity" evidence="7">
    <location>
        <begin position="84"/>
        <end position="93"/>
    </location>
</feature>
<dbReference type="InterPro" id="IPR036034">
    <property type="entry name" value="PDZ_sf"/>
</dbReference>
<evidence type="ECO:0000256" key="5">
    <source>
        <dbReference type="ARBA" id="ARBA00051784"/>
    </source>
</evidence>
<dbReference type="Gene3D" id="3.30.750.44">
    <property type="match status" value="2"/>
</dbReference>
<dbReference type="AlphaFoldDB" id="A0A6P9E9R8"/>
<gene>
    <name evidence="10" type="primary">LOC108990247</name>
</gene>
<dbReference type="RefSeq" id="XP_035544950.1">
    <property type="nucleotide sequence ID" value="XM_035689057.1"/>
</dbReference>
<dbReference type="InterPro" id="IPR004447">
    <property type="entry name" value="Peptidase_S41A"/>
</dbReference>
<accession>A0A6P9E9R8</accession>
<comment type="similarity">
    <text evidence="1">Belongs to the peptidase S41A family.</text>
</comment>
<dbReference type="SMART" id="SM00245">
    <property type="entry name" value="TSPc"/>
    <property type="match status" value="1"/>
</dbReference>
<dbReference type="SUPFAM" id="SSF50156">
    <property type="entry name" value="PDZ domain-like"/>
    <property type="match status" value="1"/>
</dbReference>
<feature type="domain" description="Tail specific protease" evidence="8">
    <location>
        <begin position="228"/>
        <end position="422"/>
    </location>
</feature>
<evidence type="ECO:0000256" key="3">
    <source>
        <dbReference type="ARBA" id="ARBA00022801"/>
    </source>
</evidence>
<feature type="compositionally biased region" description="Low complexity" evidence="7">
    <location>
        <begin position="1"/>
        <end position="11"/>
    </location>
</feature>
<organism evidence="9 10">
    <name type="scientific">Juglans regia</name>
    <name type="common">English walnut</name>
    <dbReference type="NCBI Taxonomy" id="51240"/>
    <lineage>
        <taxon>Eukaryota</taxon>
        <taxon>Viridiplantae</taxon>
        <taxon>Streptophyta</taxon>
        <taxon>Embryophyta</taxon>
        <taxon>Tracheophyta</taxon>
        <taxon>Spermatophyta</taxon>
        <taxon>Magnoliopsida</taxon>
        <taxon>eudicotyledons</taxon>
        <taxon>Gunneridae</taxon>
        <taxon>Pentapetalae</taxon>
        <taxon>rosids</taxon>
        <taxon>fabids</taxon>
        <taxon>Fagales</taxon>
        <taxon>Juglandaceae</taxon>
        <taxon>Juglans</taxon>
    </lineage>
</organism>
<evidence type="ECO:0000313" key="9">
    <source>
        <dbReference type="Proteomes" id="UP000235220"/>
    </source>
</evidence>
<dbReference type="InterPro" id="IPR029045">
    <property type="entry name" value="ClpP/crotonase-like_dom_sf"/>
</dbReference>
<dbReference type="InterPro" id="IPR005151">
    <property type="entry name" value="Tail-specific_protease"/>
</dbReference>
<dbReference type="EC" id="3.4.21.102" evidence="6"/>
<evidence type="ECO:0000256" key="1">
    <source>
        <dbReference type="ARBA" id="ARBA00009179"/>
    </source>
</evidence>
<dbReference type="FunCoup" id="A0A6P9E9R8">
    <property type="interactions" value="1226"/>
</dbReference>
<dbReference type="PANTHER" id="PTHR32060">
    <property type="entry name" value="TAIL-SPECIFIC PROTEASE"/>
    <property type="match status" value="1"/>
</dbReference>
<dbReference type="SUPFAM" id="SSF52096">
    <property type="entry name" value="ClpP/crotonase"/>
    <property type="match status" value="1"/>
</dbReference>
<dbReference type="GO" id="GO:0006508">
    <property type="term" value="P:proteolysis"/>
    <property type="evidence" value="ECO:0007669"/>
    <property type="project" value="UniProtKB-KW"/>
</dbReference>
<protein>
    <recommendedName>
        <fullName evidence="6">C-terminal processing peptidase</fullName>
        <ecNumber evidence="6">3.4.21.102</ecNumber>
    </recommendedName>
</protein>
<evidence type="ECO:0000256" key="7">
    <source>
        <dbReference type="SAM" id="MobiDB-lite"/>
    </source>
</evidence>
<keyword evidence="3" id="KW-0378">Hydrolase</keyword>
<dbReference type="Proteomes" id="UP000235220">
    <property type="component" value="Chromosome 4"/>
</dbReference>
<dbReference type="FunFam" id="3.30.750.44:FF:000010">
    <property type="entry name" value="Carboxyl-terminal-processing peptidase 1 chloroplastic"/>
    <property type="match status" value="1"/>
</dbReference>
<proteinExistence type="inferred from homology"/>
<dbReference type="GO" id="GO:0004175">
    <property type="term" value="F:endopeptidase activity"/>
    <property type="evidence" value="ECO:0000318"/>
    <property type="project" value="GO_Central"/>
</dbReference>
<evidence type="ECO:0000313" key="10">
    <source>
        <dbReference type="RefSeq" id="XP_035544950.1"/>
    </source>
</evidence>
<dbReference type="PANTHER" id="PTHR32060:SF31">
    <property type="entry name" value="CARBOXYL-TERMINAL-PROCESSING PEPTIDASE 1, CHLOROPLASTIC"/>
    <property type="match status" value="1"/>
</dbReference>
<name>A0A6P9E9R8_JUGRE</name>
<evidence type="ECO:0000256" key="2">
    <source>
        <dbReference type="ARBA" id="ARBA00022670"/>
    </source>
</evidence>
<dbReference type="InParanoid" id="A0A6P9E9R8"/>
<dbReference type="Pfam" id="PF03572">
    <property type="entry name" value="Peptidase_S41"/>
    <property type="match status" value="1"/>
</dbReference>
<sequence length="441" mass="48044">MRVSALSSSLPTLPPSPSPSETRKPQILFNNFTTTHGISADWAKKSLIGALSGALSFGILFSSPCSIAFQSPTVQSPPPPPPSTSSSLSTTHDASPELCREDERLVKAETGPEVVTNEGIVEEAWEIVNDSFLDTGRHRWSPQTWKRKKEDILTTSIPTRSKAHDIIKRMLASLGDPYTRFLSPEEGDEVLAVNEVDVRGKSAFEVSSLLQGPNETFVTIKVKHGNCGPIQSIAVQRQLVARSPVFYRLEQSENGNASVGYMRLKEFNALARKDLATAMKRLQDMGASYFVLDLRDNLGGLVQAGIEIAKLFLKEGETVIYTVGKDLQYQNTTVADAAPLVTAPVIVLVNNKTASASEIVASSLHDNCRAVLVGERTFGKGLIQSVFELHDGSGVVVTVGKYVTPNHRDINGNGIEPDYRNFPAWSDVRQHLSQCSKLQQG</sequence>
<keyword evidence="2" id="KW-0645">Protease</keyword>
<keyword evidence="9" id="KW-1185">Reference proteome</keyword>
<dbReference type="FunFam" id="3.90.226.10:FF:000023">
    <property type="entry name" value="Carboxyl-terminal processing protease"/>
    <property type="match status" value="1"/>
</dbReference>
<feature type="region of interest" description="Disordered" evidence="7">
    <location>
        <begin position="1"/>
        <end position="24"/>
    </location>
</feature>
<dbReference type="Gene3D" id="3.90.226.10">
    <property type="entry name" value="2-enoyl-CoA Hydratase, Chain A, domain 1"/>
    <property type="match status" value="1"/>
</dbReference>
<evidence type="ECO:0000256" key="6">
    <source>
        <dbReference type="ARBA" id="ARBA00066637"/>
    </source>
</evidence>
<keyword evidence="4" id="KW-0720">Serine protease</keyword>
<dbReference type="Gene3D" id="2.30.42.10">
    <property type="match status" value="1"/>
</dbReference>
<evidence type="ECO:0000259" key="8">
    <source>
        <dbReference type="SMART" id="SM00245"/>
    </source>
</evidence>
<feature type="region of interest" description="Disordered" evidence="7">
    <location>
        <begin position="71"/>
        <end position="97"/>
    </location>
</feature>
<dbReference type="CDD" id="cd07560">
    <property type="entry name" value="Peptidase_S41_CPP"/>
    <property type="match status" value="1"/>
</dbReference>
<comment type="catalytic activity">
    <reaction evidence="5">
        <text>The enzyme shows specific recognition of a C-terminal tripeptide, Xaa-Yaa-Zaa, in which Xaa is preferably Ala or Leu, Yaa is preferably Ala or Tyr, and Zaa is preferably Ala, but then cleaves at a variable distance from the C-terminus. A typical cleavage is -Ala-Ala-|-Arg-Ala-Ala-Lys-Glu-Asn-Tyr-Ala-Leu-Ala-Ala.</text>
        <dbReference type="EC" id="3.4.21.102"/>
    </reaction>
</comment>
<reference evidence="10" key="1">
    <citation type="submission" date="2025-08" db="UniProtKB">
        <authorList>
            <consortium name="RefSeq"/>
        </authorList>
    </citation>
    <scope>IDENTIFICATION</scope>
    <source>
        <tissue evidence="10">Leaves</tissue>
    </source>
</reference>
<dbReference type="GeneID" id="108990247"/>
<evidence type="ECO:0000256" key="4">
    <source>
        <dbReference type="ARBA" id="ARBA00022825"/>
    </source>
</evidence>
<dbReference type="GO" id="GO:0004252">
    <property type="term" value="F:serine-type endopeptidase activity"/>
    <property type="evidence" value="ECO:0007669"/>
    <property type="project" value="UniProtKB-EC"/>
</dbReference>